<proteinExistence type="inferred from homology"/>
<dbReference type="OrthoDB" id="443318at2759"/>
<sequence length="1032" mass="112028">MWSPPCLPDALCSALLLLVFSPQTTEAQYPPLMPSASEIITIHSPIDPNITIRYKIPPIGTCTTVFPKQQQYTGYISLPRYKIAPIQQNYSINTFFWFIEARTSPSTAPLTIFLNGGPGSSSMVGLFQENGPCEVVEIAEGKLGTQPRDWGWDRSSNILYIDQPNQVGFSYDTLTNGSLDLFTSSFSMPPSTPPSGQPAYTFLNGTFGTGKTSSTANTTEIAAIVVWHMLQGFLSVFPQYNPANFNNNTKPDTVGINLFTESYGGKYGPAFATYWEKQNARRRNGTIPANKTLDVSLKSVGIMQGCVDDLVQGRFYPIFANNNTYGIQAISLIQQQNAASSFVSAHGCQQLIQSCRDAVSTMDPDDDGHLVAVNQICSNAKANCEENVVGPYAESGRNIYDISQQMPDPFPSSTYLEYLNSADVQTAIGAGVNFTQSSSVVSGAFSQTGDYERGGQISDLARLLSLGVRVALLYGDRDYVCNWLGGEAVSFSVAAQLSTYTPFYSAGYADIVVNDSYVGGAVRQFGNLSFSRIYDAGHLIPAYQPETAFTVFTRIIMGAEISTGEPVDLATFASAGDANATFTNTVPDQADPTCWVRNIQGTCSGDQMDRLRNGRGVIINGILYEDESDWRAPASSVFVDAGFPGTLPISMTAFPTSSAINSGSPTTTDDVLTGVFVATATPSETRKGVASSTVKVDLVLMTVIIVTKMVLHNPNNWHWVNKDVSEWAKSYLEKILAGIEAKEAGASATIKAVQSMEGDVDVSQRKGKVITLFDVKLQLEYEGKTQEDEEVTGIITIPEVAHDTEEAEYVFEIDVHADANSKQPVRDLVRSKIIPQLRKALPKLGPALIAEHGKDLQHAPGTSPALGPTTITTSSTAAQANAKSSSTSKSNSTGSRTSSVNTTTVNSNEEFRTTAAELYETFTSPDRLSAFTRAPPRVFEGAHVGGKFELFGGNVSGQFTQLAKPIKIVQQWRLAQWPEGHYSTLKIEFDQNEIDAVTVMRVVWEGVPVGQEEVTRRNWGEYYVKSIKKTFG</sequence>
<accession>A0A8H3G6S1</accession>
<feature type="chain" id="PRO_5034973018" description="Carboxypeptidase" evidence="7">
    <location>
        <begin position="28"/>
        <end position="1032"/>
    </location>
</feature>
<dbReference type="SUPFAM" id="SSF103111">
    <property type="entry name" value="Activator of Hsp90 ATPase, Aha1"/>
    <property type="match status" value="1"/>
</dbReference>
<dbReference type="PANTHER" id="PTHR11802">
    <property type="entry name" value="SERINE PROTEASE FAMILY S10 SERINE CARBOXYPEPTIDASE"/>
    <property type="match status" value="1"/>
</dbReference>
<dbReference type="PRINTS" id="PR00724">
    <property type="entry name" value="CRBOXYPTASEC"/>
</dbReference>
<feature type="domain" description="Activator of Hsp90 ATPase AHSA1-like N-terminal" evidence="9">
    <location>
        <begin position="721"/>
        <end position="854"/>
    </location>
</feature>
<protein>
    <recommendedName>
        <fullName evidence="7">Carboxypeptidase</fullName>
        <ecNumber evidence="7">3.4.16.-</ecNumber>
    </recommendedName>
</protein>
<keyword evidence="5 7" id="KW-0378">Hydrolase</keyword>
<keyword evidence="3 7" id="KW-0121">Carboxypeptidase</keyword>
<dbReference type="InterPro" id="IPR018202">
    <property type="entry name" value="Ser_caboxypep_ser_AS"/>
</dbReference>
<dbReference type="PROSITE" id="PS00131">
    <property type="entry name" value="CARBOXYPEPT_SER_SER"/>
    <property type="match status" value="1"/>
</dbReference>
<dbReference type="InterPro" id="IPR023393">
    <property type="entry name" value="START-like_dom_sf"/>
</dbReference>
<dbReference type="EMBL" id="CAJPDS010000073">
    <property type="protein sequence ID" value="CAF9934168.1"/>
    <property type="molecule type" value="Genomic_DNA"/>
</dbReference>
<dbReference type="Gene3D" id="3.40.50.1820">
    <property type="entry name" value="alpha/beta hydrolase"/>
    <property type="match status" value="1"/>
</dbReference>
<reference evidence="10" key="1">
    <citation type="submission" date="2021-03" db="EMBL/GenBank/DDBJ databases">
        <authorList>
            <person name="Tagirdzhanova G."/>
        </authorList>
    </citation>
    <scope>NUCLEOTIDE SEQUENCE</scope>
</reference>
<keyword evidence="7" id="KW-0732">Signal</keyword>
<evidence type="ECO:0000256" key="2">
    <source>
        <dbReference type="ARBA" id="ARBA00009431"/>
    </source>
</evidence>
<evidence type="ECO:0000256" key="1">
    <source>
        <dbReference type="ARBA" id="ARBA00006817"/>
    </source>
</evidence>
<evidence type="ECO:0000256" key="6">
    <source>
        <dbReference type="ARBA" id="ARBA00023180"/>
    </source>
</evidence>
<dbReference type="GO" id="GO:0051087">
    <property type="term" value="F:protein-folding chaperone binding"/>
    <property type="evidence" value="ECO:0007669"/>
    <property type="project" value="InterPro"/>
</dbReference>
<evidence type="ECO:0000313" key="10">
    <source>
        <dbReference type="EMBL" id="CAF9934168.1"/>
    </source>
</evidence>
<dbReference type="AlphaFoldDB" id="A0A8H3G6S1"/>
<dbReference type="InterPro" id="IPR013538">
    <property type="entry name" value="ASHA1/2-like_C"/>
</dbReference>
<name>A0A8H3G6S1_9LECA</name>
<dbReference type="Gene3D" id="3.15.10.20">
    <property type="entry name" value="Activator of Hsp90 ATPase Aha1, N-terminal domain"/>
    <property type="match status" value="1"/>
</dbReference>
<comment type="caution">
    <text evidence="10">The sequence shown here is derived from an EMBL/GenBank/DDBJ whole genome shotgun (WGS) entry which is preliminary data.</text>
</comment>
<keyword evidence="6" id="KW-0325">Glycoprotein</keyword>
<dbReference type="PANTHER" id="PTHR11802:SF404">
    <property type="entry name" value="CARBOXYPEPTIDASE"/>
    <property type="match status" value="1"/>
</dbReference>
<keyword evidence="11" id="KW-1185">Reference proteome</keyword>
<evidence type="ECO:0000256" key="5">
    <source>
        <dbReference type="ARBA" id="ARBA00022801"/>
    </source>
</evidence>
<dbReference type="GO" id="GO:0004185">
    <property type="term" value="F:serine-type carboxypeptidase activity"/>
    <property type="evidence" value="ECO:0007669"/>
    <property type="project" value="UniProtKB-UniRule"/>
</dbReference>
<dbReference type="CDD" id="cd08892">
    <property type="entry name" value="SRPBCC_Aha1"/>
    <property type="match status" value="1"/>
</dbReference>
<feature type="signal peptide" evidence="7">
    <location>
        <begin position="1"/>
        <end position="27"/>
    </location>
</feature>
<feature type="compositionally biased region" description="Low complexity" evidence="8">
    <location>
        <begin position="869"/>
        <end position="908"/>
    </location>
</feature>
<dbReference type="SUPFAM" id="SSF55961">
    <property type="entry name" value="Bet v1-like"/>
    <property type="match status" value="1"/>
</dbReference>
<dbReference type="InterPro" id="IPR033124">
    <property type="entry name" value="Ser_caboxypep_his_AS"/>
</dbReference>
<dbReference type="Proteomes" id="UP000664521">
    <property type="component" value="Unassembled WGS sequence"/>
</dbReference>
<comment type="similarity">
    <text evidence="2 7">Belongs to the peptidase S10 family.</text>
</comment>
<dbReference type="GO" id="GO:0001671">
    <property type="term" value="F:ATPase activator activity"/>
    <property type="evidence" value="ECO:0007669"/>
    <property type="project" value="InterPro"/>
</dbReference>
<dbReference type="GO" id="GO:0000324">
    <property type="term" value="C:fungal-type vacuole"/>
    <property type="evidence" value="ECO:0007669"/>
    <property type="project" value="TreeGrafter"/>
</dbReference>
<dbReference type="InterPro" id="IPR029058">
    <property type="entry name" value="AB_hydrolase_fold"/>
</dbReference>
<evidence type="ECO:0000313" key="11">
    <source>
        <dbReference type="Proteomes" id="UP000664521"/>
    </source>
</evidence>
<evidence type="ECO:0000256" key="3">
    <source>
        <dbReference type="ARBA" id="ARBA00022645"/>
    </source>
</evidence>
<dbReference type="Gene3D" id="3.30.530.20">
    <property type="match status" value="1"/>
</dbReference>
<dbReference type="Pfam" id="PF08327">
    <property type="entry name" value="AHSA1"/>
    <property type="match status" value="1"/>
</dbReference>
<dbReference type="Pfam" id="PF09229">
    <property type="entry name" value="Aha1_N"/>
    <property type="match status" value="1"/>
</dbReference>
<dbReference type="EC" id="3.4.16.-" evidence="7"/>
<evidence type="ECO:0000259" key="9">
    <source>
        <dbReference type="SMART" id="SM01000"/>
    </source>
</evidence>
<dbReference type="Pfam" id="PF00450">
    <property type="entry name" value="Peptidase_S10"/>
    <property type="match status" value="1"/>
</dbReference>
<dbReference type="GO" id="GO:0006508">
    <property type="term" value="P:proteolysis"/>
    <property type="evidence" value="ECO:0007669"/>
    <property type="project" value="UniProtKB-KW"/>
</dbReference>
<comment type="similarity">
    <text evidence="1">Belongs to the AHA1 family.</text>
</comment>
<dbReference type="InterPro" id="IPR015310">
    <property type="entry name" value="AHSA1-like_N"/>
</dbReference>
<dbReference type="SUPFAM" id="SSF53474">
    <property type="entry name" value="alpha/beta-Hydrolases"/>
    <property type="match status" value="1"/>
</dbReference>
<evidence type="ECO:0000256" key="4">
    <source>
        <dbReference type="ARBA" id="ARBA00022670"/>
    </source>
</evidence>
<dbReference type="PROSITE" id="PS00560">
    <property type="entry name" value="CARBOXYPEPT_SER_HIS"/>
    <property type="match status" value="1"/>
</dbReference>
<evidence type="ECO:0000256" key="7">
    <source>
        <dbReference type="RuleBase" id="RU361156"/>
    </source>
</evidence>
<gene>
    <name evidence="10" type="ORF">HETSPECPRED_009122</name>
</gene>
<keyword evidence="4 7" id="KW-0645">Protease</keyword>
<dbReference type="InterPro" id="IPR001563">
    <property type="entry name" value="Peptidase_S10"/>
</dbReference>
<dbReference type="SMART" id="SM01000">
    <property type="entry name" value="Aha1_N"/>
    <property type="match status" value="1"/>
</dbReference>
<evidence type="ECO:0000256" key="8">
    <source>
        <dbReference type="SAM" id="MobiDB-lite"/>
    </source>
</evidence>
<dbReference type="InterPro" id="IPR036338">
    <property type="entry name" value="Aha1"/>
</dbReference>
<organism evidence="10 11">
    <name type="scientific">Heterodermia speciosa</name>
    <dbReference type="NCBI Taxonomy" id="116794"/>
    <lineage>
        <taxon>Eukaryota</taxon>
        <taxon>Fungi</taxon>
        <taxon>Dikarya</taxon>
        <taxon>Ascomycota</taxon>
        <taxon>Pezizomycotina</taxon>
        <taxon>Lecanoromycetes</taxon>
        <taxon>OSLEUM clade</taxon>
        <taxon>Lecanoromycetidae</taxon>
        <taxon>Caliciales</taxon>
        <taxon>Physciaceae</taxon>
        <taxon>Heterodermia</taxon>
    </lineage>
</organism>
<feature type="region of interest" description="Disordered" evidence="8">
    <location>
        <begin position="855"/>
        <end position="909"/>
    </location>
</feature>